<feature type="compositionally biased region" description="Basic and acidic residues" evidence="1">
    <location>
        <begin position="217"/>
        <end position="237"/>
    </location>
</feature>
<keyword evidence="3" id="KW-1185">Reference proteome</keyword>
<proteinExistence type="predicted"/>
<feature type="region of interest" description="Disordered" evidence="1">
    <location>
        <begin position="214"/>
        <end position="271"/>
    </location>
</feature>
<feature type="compositionally biased region" description="Low complexity" evidence="1">
    <location>
        <begin position="238"/>
        <end position="260"/>
    </location>
</feature>
<comment type="caution">
    <text evidence="2">The sequence shown here is derived from an EMBL/GenBank/DDBJ whole genome shotgun (WGS) entry which is preliminary data.</text>
</comment>
<sequence length="452" mass="44635">MAHRVAIPDWQLANSAYADAVVTFHTVDPATGTRAPTLATLYDGLTGAGTLANPHTLDSSGKFAVPVYIEEPVVAVVGESPIGAHATGVIDTGGLWRGPWTTATAYTLGDRVRDGAAGAGTANIHICVRAHTSGTWAADLAAGVWALEINVADVETATVAAETAQGLAEAAQGLAETARDTATDAAATATAQAATATAQAGAASARAIASAASASDADARATDADTRAQAADAHRVAAETAAAAAQGSAGAADTRATNAEQARDRAEQARDQASQIAGMRLFGAIGDGALPRIIADRTADTLHLIGAGPIAVAYDGPARTVTLSAPNLATLDPRTGTVPLDQLPAGAITTTAGLVGFTPYETLSADTVQGALQQIWDRSASGGAFEARQSAAAAAASAAAAGAHETATRDDATEAAAAAAQASAAAAAAAATGAGALAEAVRKLKLHVTFDL</sequence>
<dbReference type="EMBL" id="JACIGK010000012">
    <property type="protein sequence ID" value="MBB4266301.1"/>
    <property type="molecule type" value="Genomic_DNA"/>
</dbReference>
<dbReference type="AlphaFoldDB" id="A0A7W6WAB4"/>
<reference evidence="2 3" key="1">
    <citation type="submission" date="2020-08" db="EMBL/GenBank/DDBJ databases">
        <title>Genome sequencing of Purple Non-Sulfur Bacteria from various extreme environments.</title>
        <authorList>
            <person name="Mayer M."/>
        </authorList>
    </citation>
    <scope>NUCLEOTIDE SEQUENCE [LARGE SCALE GENOMIC DNA]</scope>
    <source>
        <strain evidence="2 3">JA131</strain>
    </source>
</reference>
<feature type="compositionally biased region" description="Basic and acidic residues" evidence="1">
    <location>
        <begin position="261"/>
        <end position="270"/>
    </location>
</feature>
<gene>
    <name evidence="2" type="ORF">GGD89_001932</name>
</gene>
<organism evidence="2 3">
    <name type="scientific">Roseospira visakhapatnamensis</name>
    <dbReference type="NCBI Taxonomy" id="390880"/>
    <lineage>
        <taxon>Bacteria</taxon>
        <taxon>Pseudomonadati</taxon>
        <taxon>Pseudomonadota</taxon>
        <taxon>Alphaproteobacteria</taxon>
        <taxon>Rhodospirillales</taxon>
        <taxon>Rhodospirillaceae</taxon>
        <taxon>Roseospira</taxon>
    </lineage>
</organism>
<name>A0A7W6WAB4_9PROT</name>
<evidence type="ECO:0000313" key="2">
    <source>
        <dbReference type="EMBL" id="MBB4266301.1"/>
    </source>
</evidence>
<protein>
    <submittedName>
        <fullName evidence="2">Uncharacterized protein</fullName>
    </submittedName>
</protein>
<dbReference type="Proteomes" id="UP000554286">
    <property type="component" value="Unassembled WGS sequence"/>
</dbReference>
<evidence type="ECO:0000313" key="3">
    <source>
        <dbReference type="Proteomes" id="UP000554286"/>
    </source>
</evidence>
<evidence type="ECO:0000256" key="1">
    <source>
        <dbReference type="SAM" id="MobiDB-lite"/>
    </source>
</evidence>
<accession>A0A7W6WAB4</accession>
<dbReference type="RefSeq" id="WP_184044531.1">
    <property type="nucleotide sequence ID" value="NZ_JACIGK010000012.1"/>
</dbReference>